<dbReference type="AlphaFoldDB" id="A0A098VMU5"/>
<name>A0A098VMU5_9MICR</name>
<dbReference type="Gene3D" id="1.10.287.2900">
    <property type="match status" value="1"/>
</dbReference>
<protein>
    <submittedName>
        <fullName evidence="1">Uncharacterized protein</fullName>
    </submittedName>
</protein>
<organism evidence="1 3">
    <name type="scientific">Mitosporidium daphniae</name>
    <dbReference type="NCBI Taxonomy" id="1485682"/>
    <lineage>
        <taxon>Eukaryota</taxon>
        <taxon>Fungi</taxon>
        <taxon>Fungi incertae sedis</taxon>
        <taxon>Microsporidia</taxon>
        <taxon>Mitosporidium</taxon>
    </lineage>
</organism>
<dbReference type="RefSeq" id="XP_013236579.1">
    <property type="nucleotide sequence ID" value="XM_013381125.1"/>
</dbReference>
<gene>
    <name evidence="2" type="ORF">DI09_6p70</name>
    <name evidence="1" type="ORF">DI09_86p30</name>
</gene>
<sequence length="86" mass="9560">MSSPTISFGSPTEREKTELSRYLKTECGPMLKDAISCVKQSHNQVKGIDCHQLIKAYLDCCSATPAACAERFGDPDHNPFHTEEEQ</sequence>
<dbReference type="VEuPathDB" id="MicrosporidiaDB:DI09_6p70"/>
<evidence type="ECO:0000313" key="1">
    <source>
        <dbReference type="EMBL" id="KGG50139.1"/>
    </source>
</evidence>
<dbReference type="EMBL" id="JMKJ01000597">
    <property type="protein sequence ID" value="KGG50139.1"/>
    <property type="molecule type" value="Genomic_DNA"/>
</dbReference>
<dbReference type="RefSeq" id="XP_013236910.1">
    <property type="nucleotide sequence ID" value="XM_013381456.1"/>
</dbReference>
<dbReference type="VEuPathDB" id="MicrosporidiaDB:DI09_86p30"/>
<evidence type="ECO:0000313" key="3">
    <source>
        <dbReference type="Proteomes" id="UP000029725"/>
    </source>
</evidence>
<proteinExistence type="predicted"/>
<evidence type="ECO:0000313" key="2">
    <source>
        <dbReference type="EMBL" id="KGG50423.1"/>
    </source>
</evidence>
<dbReference type="GeneID" id="25260695"/>
<dbReference type="GeneID" id="25260971"/>
<dbReference type="EMBL" id="JMKJ01000579">
    <property type="protein sequence ID" value="KGG50423.1"/>
    <property type="molecule type" value="Genomic_DNA"/>
</dbReference>
<accession>A0A098VMU5</accession>
<reference evidence="1 3" key="1">
    <citation type="submission" date="2014-04" db="EMBL/GenBank/DDBJ databases">
        <title>A new species of microsporidia sheds light on the evolution of extreme parasitism.</title>
        <authorList>
            <person name="Haag K.L."/>
            <person name="James T.Y."/>
            <person name="Larsson R."/>
            <person name="Schaer T.M."/>
            <person name="Refardt D."/>
            <person name="Pombert J.-F."/>
            <person name="Ebert D."/>
        </authorList>
    </citation>
    <scope>NUCLEOTIDE SEQUENCE [LARGE SCALE GENOMIC DNA]</scope>
    <source>
        <strain evidence="1 3">UGP3</strain>
        <tissue evidence="1">Spores</tissue>
    </source>
</reference>
<keyword evidence="3" id="KW-1185">Reference proteome</keyword>
<dbReference type="HOGENOM" id="CLU_2498344_0_0_1"/>
<dbReference type="Proteomes" id="UP000029725">
    <property type="component" value="Unassembled WGS sequence"/>
</dbReference>
<comment type="caution">
    <text evidence="1">The sequence shown here is derived from an EMBL/GenBank/DDBJ whole genome shotgun (WGS) entry which is preliminary data.</text>
</comment>